<dbReference type="InterPro" id="IPR050490">
    <property type="entry name" value="Bact_solute-bd_prot1"/>
</dbReference>
<reference evidence="3 4" key="1">
    <citation type="submission" date="2019-01" db="EMBL/GenBank/DDBJ databases">
        <title>Ktedonosporobacter rubrisoli SCAWS-G2.</title>
        <authorList>
            <person name="Huang Y."/>
            <person name="Yan B."/>
        </authorList>
    </citation>
    <scope>NUCLEOTIDE SEQUENCE [LARGE SCALE GENOMIC DNA]</scope>
    <source>
        <strain evidence="3 4">SCAWS-G2</strain>
    </source>
</reference>
<keyword evidence="2" id="KW-0813">Transport</keyword>
<evidence type="ECO:0000256" key="2">
    <source>
        <dbReference type="ARBA" id="ARBA00022448"/>
    </source>
</evidence>
<evidence type="ECO:0000256" key="1">
    <source>
        <dbReference type="ARBA" id="ARBA00008520"/>
    </source>
</evidence>
<accession>A0A4P6K0E3</accession>
<dbReference type="PANTHER" id="PTHR43649">
    <property type="entry name" value="ARABINOSE-BINDING PROTEIN-RELATED"/>
    <property type="match status" value="1"/>
</dbReference>
<dbReference type="Gene3D" id="3.40.190.10">
    <property type="entry name" value="Periplasmic binding protein-like II"/>
    <property type="match status" value="2"/>
</dbReference>
<name>A0A4P6K0E3_KTERU</name>
<dbReference type="Pfam" id="PF13416">
    <property type="entry name" value="SBP_bac_8"/>
    <property type="match status" value="1"/>
</dbReference>
<dbReference type="EMBL" id="CP035758">
    <property type="protein sequence ID" value="QBD81242.1"/>
    <property type="molecule type" value="Genomic_DNA"/>
</dbReference>
<organism evidence="3 4">
    <name type="scientific">Ktedonosporobacter rubrisoli</name>
    <dbReference type="NCBI Taxonomy" id="2509675"/>
    <lineage>
        <taxon>Bacteria</taxon>
        <taxon>Bacillati</taxon>
        <taxon>Chloroflexota</taxon>
        <taxon>Ktedonobacteria</taxon>
        <taxon>Ktedonobacterales</taxon>
        <taxon>Ktedonosporobacteraceae</taxon>
        <taxon>Ktedonosporobacter</taxon>
    </lineage>
</organism>
<protein>
    <submittedName>
        <fullName evidence="3">Carbohydrate ABC transporter substrate-binding protein</fullName>
    </submittedName>
</protein>
<gene>
    <name evidence="3" type="ORF">EPA93_36805</name>
</gene>
<dbReference type="OrthoDB" id="94797at2"/>
<sequence length="465" mass="51555">MMLLPDRGQRDELDRLVMNYSRHPFGRREFLQRALMLGLTFSSASALLVACGDNTGSSSASDHTVDVLNVWSGEEQASFRAVVEPFTSRTKIAVNLEVTRDLDSALTTSLKGNSPPDIAILPNPGKLQQLASQNNLIRLDTFLDMKQFRKDYARAWIELGSYKGGLYALLFKAANKATVWYNPQQFRALNATIPHTWPELIALSDSIASSNKYPWSMGVASATTTGWPASDWIAEIYLNQFGPDMYDQWVAHKIPWTHKSLKQAFELFGQIVGGKHYIAGAPQTILNTDYREACFAPFSTPPQAYMYYLGDFTAGFITSQFPGAKAGVDFDFFPFPTLNPHYQGAITVGVDMVIAMKDTQAVRELIKYLATAQAQTIWVKRGGFTSLNKSLDLKAYPNAVARASASMLVEADTIKFGAGDLMPPLVQQAFWKGMLAFIEDQKQLDTVLQQIEDAAQQAYTADNTS</sequence>
<dbReference type="SUPFAM" id="SSF53850">
    <property type="entry name" value="Periplasmic binding protein-like II"/>
    <property type="match status" value="1"/>
</dbReference>
<proteinExistence type="inferred from homology"/>
<keyword evidence="4" id="KW-1185">Reference proteome</keyword>
<comment type="similarity">
    <text evidence="1">Belongs to the bacterial solute-binding protein 1 family.</text>
</comment>
<dbReference type="InterPro" id="IPR006059">
    <property type="entry name" value="SBP"/>
</dbReference>
<dbReference type="PANTHER" id="PTHR43649:SF29">
    <property type="entry name" value="OSMOPROTECTIVE COMPOUNDS-BINDING PROTEIN GGTB"/>
    <property type="match status" value="1"/>
</dbReference>
<evidence type="ECO:0000313" key="4">
    <source>
        <dbReference type="Proteomes" id="UP000290365"/>
    </source>
</evidence>
<dbReference type="AlphaFoldDB" id="A0A4P6K0E3"/>
<dbReference type="KEGG" id="kbs:EPA93_36805"/>
<evidence type="ECO:0000313" key="3">
    <source>
        <dbReference type="EMBL" id="QBD81242.1"/>
    </source>
</evidence>
<dbReference type="RefSeq" id="WP_129892303.1">
    <property type="nucleotide sequence ID" value="NZ_CP035758.1"/>
</dbReference>
<dbReference type="Proteomes" id="UP000290365">
    <property type="component" value="Chromosome"/>
</dbReference>